<gene>
    <name evidence="2" type="ORF">C1645_833926</name>
</gene>
<keyword evidence="1" id="KW-1133">Transmembrane helix</keyword>
<organism evidence="2 3">
    <name type="scientific">Glomus cerebriforme</name>
    <dbReference type="NCBI Taxonomy" id="658196"/>
    <lineage>
        <taxon>Eukaryota</taxon>
        <taxon>Fungi</taxon>
        <taxon>Fungi incertae sedis</taxon>
        <taxon>Mucoromycota</taxon>
        <taxon>Glomeromycotina</taxon>
        <taxon>Glomeromycetes</taxon>
        <taxon>Glomerales</taxon>
        <taxon>Glomeraceae</taxon>
        <taxon>Glomus</taxon>
    </lineage>
</organism>
<sequence>MNAYIAKMYFKYNILHKHSEWFDKTNALEFELYVIVSQFDSFGFAIVYLFIKDIKKDNRV</sequence>
<accession>A0A397SAM9</accession>
<dbReference type="EMBL" id="QKYT01000577">
    <property type="protein sequence ID" value="RIA83383.1"/>
    <property type="molecule type" value="Genomic_DNA"/>
</dbReference>
<evidence type="ECO:0000313" key="2">
    <source>
        <dbReference type="EMBL" id="RIA83383.1"/>
    </source>
</evidence>
<dbReference type="Proteomes" id="UP000265703">
    <property type="component" value="Unassembled WGS sequence"/>
</dbReference>
<keyword evidence="1" id="KW-0472">Membrane</keyword>
<evidence type="ECO:0000313" key="3">
    <source>
        <dbReference type="Proteomes" id="UP000265703"/>
    </source>
</evidence>
<protein>
    <submittedName>
        <fullName evidence="2">Uncharacterized protein</fullName>
    </submittedName>
</protein>
<keyword evidence="3" id="KW-1185">Reference proteome</keyword>
<comment type="caution">
    <text evidence="2">The sequence shown here is derived from an EMBL/GenBank/DDBJ whole genome shotgun (WGS) entry which is preliminary data.</text>
</comment>
<proteinExistence type="predicted"/>
<reference evidence="2 3" key="1">
    <citation type="submission" date="2018-06" db="EMBL/GenBank/DDBJ databases">
        <title>Comparative genomics reveals the genomic features of Rhizophagus irregularis, R. cerebriforme, R. diaphanum and Gigaspora rosea, and their symbiotic lifestyle signature.</title>
        <authorList>
            <person name="Morin E."/>
            <person name="San Clemente H."/>
            <person name="Chen E.C.H."/>
            <person name="De La Providencia I."/>
            <person name="Hainaut M."/>
            <person name="Kuo A."/>
            <person name="Kohler A."/>
            <person name="Murat C."/>
            <person name="Tang N."/>
            <person name="Roy S."/>
            <person name="Loubradou J."/>
            <person name="Henrissat B."/>
            <person name="Grigoriev I.V."/>
            <person name="Corradi N."/>
            <person name="Roux C."/>
            <person name="Martin F.M."/>
        </authorList>
    </citation>
    <scope>NUCLEOTIDE SEQUENCE [LARGE SCALE GENOMIC DNA]</scope>
    <source>
        <strain evidence="2 3">DAOM 227022</strain>
    </source>
</reference>
<feature type="transmembrane region" description="Helical" evidence="1">
    <location>
        <begin position="32"/>
        <end position="51"/>
    </location>
</feature>
<evidence type="ECO:0000256" key="1">
    <source>
        <dbReference type="SAM" id="Phobius"/>
    </source>
</evidence>
<dbReference type="OrthoDB" id="2441265at2759"/>
<keyword evidence="1" id="KW-0812">Transmembrane</keyword>
<dbReference type="AlphaFoldDB" id="A0A397SAM9"/>
<name>A0A397SAM9_9GLOM</name>